<evidence type="ECO:0000256" key="5">
    <source>
        <dbReference type="ARBA" id="ARBA00022846"/>
    </source>
</evidence>
<feature type="coiled-coil region" evidence="10">
    <location>
        <begin position="204"/>
        <end position="238"/>
    </location>
</feature>
<keyword evidence="10" id="KW-0175">Coiled coil</keyword>
<keyword evidence="8" id="KW-0966">Cell projection</keyword>
<organism evidence="11 12">
    <name type="scientific">Pararge aegeria aegeria</name>
    <dbReference type="NCBI Taxonomy" id="348720"/>
    <lineage>
        <taxon>Eukaryota</taxon>
        <taxon>Metazoa</taxon>
        <taxon>Ecdysozoa</taxon>
        <taxon>Arthropoda</taxon>
        <taxon>Hexapoda</taxon>
        <taxon>Insecta</taxon>
        <taxon>Pterygota</taxon>
        <taxon>Neoptera</taxon>
        <taxon>Endopterygota</taxon>
        <taxon>Lepidoptera</taxon>
        <taxon>Glossata</taxon>
        <taxon>Ditrysia</taxon>
        <taxon>Papilionoidea</taxon>
        <taxon>Nymphalidae</taxon>
        <taxon>Satyrinae</taxon>
        <taxon>Satyrini</taxon>
        <taxon>Parargina</taxon>
        <taxon>Pararge</taxon>
    </lineage>
</organism>
<dbReference type="Pfam" id="PF00612">
    <property type="entry name" value="IQ"/>
    <property type="match status" value="1"/>
</dbReference>
<dbReference type="Gene3D" id="1.20.5.190">
    <property type="match status" value="1"/>
</dbReference>
<dbReference type="EMBL" id="CAKXAJ010026044">
    <property type="protein sequence ID" value="CAH2253043.1"/>
    <property type="molecule type" value="Genomic_DNA"/>
</dbReference>
<accession>A0A8S4SB88</accession>
<reference evidence="11" key="1">
    <citation type="submission" date="2022-03" db="EMBL/GenBank/DDBJ databases">
        <authorList>
            <person name="Lindestad O."/>
        </authorList>
    </citation>
    <scope>NUCLEOTIDE SEQUENCE</scope>
</reference>
<dbReference type="PANTHER" id="PTHR14871">
    <property type="entry name" value="DYNEIN REGULATORY COMPLEX PROTEIN 9"/>
    <property type="match status" value="1"/>
</dbReference>
<keyword evidence="6" id="KW-0969">Cilium</keyword>
<comment type="subcellular location">
    <subcellularLocation>
        <location evidence="1">Cytoplasm</location>
        <location evidence="1">Cytoskeleton</location>
        <location evidence="1">Flagellum axoneme</location>
    </subcellularLocation>
</comment>
<keyword evidence="12" id="KW-1185">Reference proteome</keyword>
<evidence type="ECO:0000256" key="9">
    <source>
        <dbReference type="ARBA" id="ARBA00032183"/>
    </source>
</evidence>
<keyword evidence="4" id="KW-0963">Cytoplasm</keyword>
<keyword evidence="7" id="KW-0206">Cytoskeleton</keyword>
<dbReference type="AlphaFoldDB" id="A0A8S4SB88"/>
<dbReference type="CDD" id="cd23766">
    <property type="entry name" value="IQCG"/>
    <property type="match status" value="1"/>
</dbReference>
<protein>
    <recommendedName>
        <fullName evidence="3">Dynein regulatory complex protein 9</fullName>
    </recommendedName>
    <alternativeName>
        <fullName evidence="9">IQ domain-containing protein G</fullName>
    </alternativeName>
</protein>
<dbReference type="GO" id="GO:0031514">
    <property type="term" value="C:motile cilium"/>
    <property type="evidence" value="ECO:0007669"/>
    <property type="project" value="TreeGrafter"/>
</dbReference>
<evidence type="ECO:0000256" key="3">
    <source>
        <dbReference type="ARBA" id="ARBA00013738"/>
    </source>
</evidence>
<evidence type="ECO:0000256" key="8">
    <source>
        <dbReference type="ARBA" id="ARBA00023273"/>
    </source>
</evidence>
<dbReference type="InterPro" id="IPR042618">
    <property type="entry name" value="IQCG"/>
</dbReference>
<dbReference type="GO" id="GO:0005737">
    <property type="term" value="C:cytoplasm"/>
    <property type="evidence" value="ECO:0007669"/>
    <property type="project" value="TreeGrafter"/>
</dbReference>
<dbReference type="InterPro" id="IPR000048">
    <property type="entry name" value="IQ_motif_EF-hand-BS"/>
</dbReference>
<evidence type="ECO:0000256" key="7">
    <source>
        <dbReference type="ARBA" id="ARBA00023212"/>
    </source>
</evidence>
<evidence type="ECO:0000256" key="10">
    <source>
        <dbReference type="SAM" id="Coils"/>
    </source>
</evidence>
<comment type="similarity">
    <text evidence="2">Belongs to the DRC9 family.</text>
</comment>
<dbReference type="PROSITE" id="PS50096">
    <property type="entry name" value="IQ"/>
    <property type="match status" value="1"/>
</dbReference>
<proteinExistence type="inferred from homology"/>
<keyword evidence="5" id="KW-0282">Flagellum</keyword>
<gene>
    <name evidence="11" type="primary">jg13555</name>
    <name evidence="11" type="ORF">PAEG_LOCUS22479</name>
</gene>
<evidence type="ECO:0000256" key="6">
    <source>
        <dbReference type="ARBA" id="ARBA00023069"/>
    </source>
</evidence>
<dbReference type="PANTHER" id="PTHR14871:SF1">
    <property type="entry name" value="DYNEIN REGULATORY COMPLEX PROTEIN 9"/>
    <property type="match status" value="1"/>
</dbReference>
<dbReference type="GO" id="GO:0044782">
    <property type="term" value="P:cilium organization"/>
    <property type="evidence" value="ECO:0007669"/>
    <property type="project" value="TreeGrafter"/>
</dbReference>
<dbReference type="Proteomes" id="UP000838756">
    <property type="component" value="Unassembled WGS sequence"/>
</dbReference>
<evidence type="ECO:0000313" key="12">
    <source>
        <dbReference type="Proteomes" id="UP000838756"/>
    </source>
</evidence>
<evidence type="ECO:0000256" key="4">
    <source>
        <dbReference type="ARBA" id="ARBA00022490"/>
    </source>
</evidence>
<evidence type="ECO:0000256" key="2">
    <source>
        <dbReference type="ARBA" id="ARBA00008222"/>
    </source>
</evidence>
<evidence type="ECO:0000256" key="1">
    <source>
        <dbReference type="ARBA" id="ARBA00004611"/>
    </source>
</evidence>
<sequence>MTDMGVHLALKYGVSQPDVKDELDEIDPNKLDCNEYKLNKLDNDRIWPMVALTNTYIRLVRDKTFEALEESVSKIENLDKYRGELFEADSKNRLMRRDLNKQLRQQRNHIKSVIYDTNTKIDELRSKVEDASFNTEIRSRYVDNWQLTRTEQHIRKIHDTEATPTNTIEYYKQRAYCEQRVHTEVELLFNIIINETLDKIEHWMNKYDKDMEELDLKIQIKKNDYQNMLDKRINLEETIEKHDIAMKEWVYFKEEREKARLFVKKMTNSAITIQAWWRGLLVRKQLGPYKISKKKGEDKKKKK</sequence>
<dbReference type="OrthoDB" id="10254713at2759"/>
<name>A0A8S4SB88_9NEOP</name>
<evidence type="ECO:0000313" key="11">
    <source>
        <dbReference type="EMBL" id="CAH2253043.1"/>
    </source>
</evidence>
<dbReference type="SMART" id="SM00015">
    <property type="entry name" value="IQ"/>
    <property type="match status" value="1"/>
</dbReference>
<comment type="caution">
    <text evidence="11">The sequence shown here is derived from an EMBL/GenBank/DDBJ whole genome shotgun (WGS) entry which is preliminary data.</text>
</comment>